<feature type="compositionally biased region" description="Low complexity" evidence="1">
    <location>
        <begin position="222"/>
        <end position="235"/>
    </location>
</feature>
<feature type="region of interest" description="Disordered" evidence="1">
    <location>
        <begin position="116"/>
        <end position="255"/>
    </location>
</feature>
<evidence type="ECO:0000313" key="3">
    <source>
        <dbReference type="EMBL" id="CAD1819416.1"/>
    </source>
</evidence>
<dbReference type="PANTHER" id="PTHR47488">
    <property type="entry name" value="HEAVY METAL TRANSPORT/DETOXIFICATION SUPERFAMILY PROTEIN"/>
    <property type="match status" value="1"/>
</dbReference>
<dbReference type="Gene3D" id="3.30.70.100">
    <property type="match status" value="1"/>
</dbReference>
<accession>A0A6V7NMA0</accession>
<sequence length="330" mass="38583">MKSSQNFNQQQFIRGYEIDLPPLLPCLCRLHTNQFKQMAEKVSTLILKVDLECCRCNRRIKKVLCKLQERENIKSIVYDEKNNTVRVSGTFNPQCLSKKLRRKACKACLVIKDIQIQEDKPPPSPHRSRPSPNRRPRPSPHRSRPSPNRHRRPSLRQSRPSRNRRPRPSPHRNRPSPHRNRPSPHRSRPSQHRNRPSPHRSRPSPNRRQRRRWRCRILIRCGRSAAGSRAPARATTTEEEEEAAGAAPAAGRTADGTPAELRLRWWQCFLVRRRRLQDCLRGRTSVHLHRHVTQLLTCLLTFHHYSISSSSECFNPLPMPMPINIILRSM</sequence>
<proteinExistence type="predicted"/>
<dbReference type="EMBL" id="LR862139">
    <property type="protein sequence ID" value="CAD1819416.1"/>
    <property type="molecule type" value="Genomic_DNA"/>
</dbReference>
<dbReference type="SUPFAM" id="SSF55008">
    <property type="entry name" value="HMA, heavy metal-associated domain"/>
    <property type="match status" value="1"/>
</dbReference>
<organism evidence="3">
    <name type="scientific">Ananas comosus var. bracteatus</name>
    <name type="common">red pineapple</name>
    <dbReference type="NCBI Taxonomy" id="296719"/>
    <lineage>
        <taxon>Eukaryota</taxon>
        <taxon>Viridiplantae</taxon>
        <taxon>Streptophyta</taxon>
        <taxon>Embryophyta</taxon>
        <taxon>Tracheophyta</taxon>
        <taxon>Spermatophyta</taxon>
        <taxon>Magnoliopsida</taxon>
        <taxon>Liliopsida</taxon>
        <taxon>Poales</taxon>
        <taxon>Bromeliaceae</taxon>
        <taxon>Bromelioideae</taxon>
        <taxon>Ananas</taxon>
    </lineage>
</organism>
<dbReference type="GO" id="GO:0046872">
    <property type="term" value="F:metal ion binding"/>
    <property type="evidence" value="ECO:0007669"/>
    <property type="project" value="InterPro"/>
</dbReference>
<gene>
    <name evidence="3" type="ORF">CB5_LOCUS2627</name>
</gene>
<dbReference type="GO" id="GO:1900150">
    <property type="term" value="P:regulation of defense response to fungus"/>
    <property type="evidence" value="ECO:0007669"/>
    <property type="project" value="InterPro"/>
</dbReference>
<dbReference type="PROSITE" id="PS50846">
    <property type="entry name" value="HMA_2"/>
    <property type="match status" value="1"/>
</dbReference>
<feature type="compositionally biased region" description="Basic residues" evidence="1">
    <location>
        <begin position="126"/>
        <end position="217"/>
    </location>
</feature>
<feature type="compositionally biased region" description="Low complexity" evidence="1">
    <location>
        <begin position="244"/>
        <end position="255"/>
    </location>
</feature>
<protein>
    <recommendedName>
        <fullName evidence="2">HMA domain-containing protein</fullName>
    </recommendedName>
</protein>
<dbReference type="InterPro" id="IPR036163">
    <property type="entry name" value="HMA_dom_sf"/>
</dbReference>
<reference evidence="3" key="1">
    <citation type="submission" date="2020-07" db="EMBL/GenBank/DDBJ databases">
        <authorList>
            <person name="Lin J."/>
        </authorList>
    </citation>
    <scope>NUCLEOTIDE SEQUENCE</scope>
</reference>
<dbReference type="InterPro" id="IPR006121">
    <property type="entry name" value="HMA_dom"/>
</dbReference>
<feature type="domain" description="HMA" evidence="2">
    <location>
        <begin position="42"/>
        <end position="112"/>
    </location>
</feature>
<evidence type="ECO:0000256" key="1">
    <source>
        <dbReference type="SAM" id="MobiDB-lite"/>
    </source>
</evidence>
<dbReference type="InterPro" id="IPR044169">
    <property type="entry name" value="PI21"/>
</dbReference>
<name>A0A6V7NMA0_ANACO</name>
<dbReference type="PANTHER" id="PTHR47488:SF7">
    <property type="entry name" value="HEAVY METAL TRANSPORT_DETOXIFICATION SUPERFAMILY PROTEIN"/>
    <property type="match status" value="1"/>
</dbReference>
<evidence type="ECO:0000259" key="2">
    <source>
        <dbReference type="PROSITE" id="PS50846"/>
    </source>
</evidence>
<dbReference type="AlphaFoldDB" id="A0A6V7NMA0"/>